<dbReference type="CDD" id="cd17748">
    <property type="entry name" value="BRCT_DNA_ligase_like"/>
    <property type="match status" value="1"/>
</dbReference>
<evidence type="ECO:0000256" key="13">
    <source>
        <dbReference type="ARBA" id="ARBA00034005"/>
    </source>
</evidence>
<dbReference type="FunFam" id="3.30.470.30:FF:000001">
    <property type="entry name" value="DNA ligase"/>
    <property type="match status" value="1"/>
</dbReference>
<feature type="binding site" evidence="15">
    <location>
        <position position="430"/>
    </location>
    <ligand>
        <name>Zn(2+)</name>
        <dbReference type="ChEBI" id="CHEBI:29105"/>
    </ligand>
</feature>
<keyword evidence="5 15" id="KW-0235">DNA replication</keyword>
<dbReference type="SMART" id="SM00532">
    <property type="entry name" value="LIGANc"/>
    <property type="match status" value="1"/>
</dbReference>
<evidence type="ECO:0000313" key="17">
    <source>
        <dbReference type="EMBL" id="MBB6477046.1"/>
    </source>
</evidence>
<keyword evidence="7 15" id="KW-0227">DNA damage</keyword>
<dbReference type="PANTHER" id="PTHR23389">
    <property type="entry name" value="CHROMOSOME TRANSMISSION FIDELITY FACTOR 18"/>
    <property type="match status" value="1"/>
</dbReference>
<comment type="catalytic activity">
    <reaction evidence="13 15">
        <text>NAD(+) + (deoxyribonucleotide)n-3'-hydroxyl + 5'-phospho-(deoxyribonucleotide)m = (deoxyribonucleotide)n+m + AMP + beta-nicotinamide D-nucleotide.</text>
        <dbReference type="EC" id="6.5.1.2"/>
    </reaction>
</comment>
<dbReference type="InterPro" id="IPR001357">
    <property type="entry name" value="BRCT_dom"/>
</dbReference>
<evidence type="ECO:0000256" key="11">
    <source>
        <dbReference type="ARBA" id="ARBA00023204"/>
    </source>
</evidence>
<feature type="binding site" evidence="15">
    <location>
        <position position="289"/>
    </location>
    <ligand>
        <name>NAD(+)</name>
        <dbReference type="ChEBI" id="CHEBI:57540"/>
    </ligand>
</feature>
<gene>
    <name evidence="15" type="primary">ligA</name>
    <name evidence="17" type="ORF">HNR45_000068</name>
</gene>
<comment type="cofactor">
    <cofactor evidence="15">
        <name>Mg(2+)</name>
        <dbReference type="ChEBI" id="CHEBI:18420"/>
    </cofactor>
    <cofactor evidence="15">
        <name>Mn(2+)</name>
        <dbReference type="ChEBI" id="CHEBI:29035"/>
    </cofactor>
</comment>
<evidence type="ECO:0000256" key="7">
    <source>
        <dbReference type="ARBA" id="ARBA00022763"/>
    </source>
</evidence>
<feature type="binding site" evidence="15">
    <location>
        <position position="410"/>
    </location>
    <ligand>
        <name>Zn(2+)</name>
        <dbReference type="ChEBI" id="CHEBI:29105"/>
    </ligand>
</feature>
<dbReference type="Gene3D" id="1.10.150.20">
    <property type="entry name" value="5' to 3' exonuclease, C-terminal subdomain"/>
    <property type="match status" value="2"/>
</dbReference>
<evidence type="ECO:0000256" key="15">
    <source>
        <dbReference type="HAMAP-Rule" id="MF_01588"/>
    </source>
</evidence>
<evidence type="ECO:0000256" key="9">
    <source>
        <dbReference type="ARBA" id="ARBA00022842"/>
    </source>
</evidence>
<evidence type="ECO:0000256" key="3">
    <source>
        <dbReference type="ARBA" id="ARBA00013308"/>
    </source>
</evidence>
<dbReference type="OrthoDB" id="9759736at2"/>
<dbReference type="Proteomes" id="UP000591941">
    <property type="component" value="Unassembled WGS sequence"/>
</dbReference>
<protein>
    <recommendedName>
        <fullName evidence="3 15">DNA ligase</fullName>
        <ecNumber evidence="2 15">6.5.1.2</ecNumber>
    </recommendedName>
    <alternativeName>
        <fullName evidence="15">Polydeoxyribonucleotide synthase [NAD(+)]</fullName>
    </alternativeName>
</protein>
<dbReference type="InterPro" id="IPR041663">
    <property type="entry name" value="DisA/LigA_HHH"/>
</dbReference>
<dbReference type="Gene3D" id="6.20.10.30">
    <property type="match status" value="1"/>
</dbReference>
<dbReference type="GO" id="GO:0006260">
    <property type="term" value="P:DNA replication"/>
    <property type="evidence" value="ECO:0007669"/>
    <property type="project" value="UniProtKB-KW"/>
</dbReference>
<dbReference type="InterPro" id="IPR004149">
    <property type="entry name" value="Znf_DNAligase_C4"/>
</dbReference>
<organism evidence="17 18">
    <name type="scientific">Negativicoccus succinicivorans</name>
    <dbReference type="NCBI Taxonomy" id="620903"/>
    <lineage>
        <taxon>Bacteria</taxon>
        <taxon>Bacillati</taxon>
        <taxon>Bacillota</taxon>
        <taxon>Negativicutes</taxon>
        <taxon>Veillonellales</taxon>
        <taxon>Veillonellaceae</taxon>
        <taxon>Negativicoccus</taxon>
    </lineage>
</organism>
<dbReference type="PROSITE" id="PS01055">
    <property type="entry name" value="DNA_LIGASE_N1"/>
    <property type="match status" value="1"/>
</dbReference>
<accession>A0A841QZU2</accession>
<feature type="binding site" evidence="15">
    <location>
        <position position="173"/>
    </location>
    <ligand>
        <name>NAD(+)</name>
        <dbReference type="ChEBI" id="CHEBI:57540"/>
    </ligand>
</feature>
<dbReference type="InterPro" id="IPR001679">
    <property type="entry name" value="DNA_ligase"/>
</dbReference>
<evidence type="ECO:0000256" key="12">
    <source>
        <dbReference type="ARBA" id="ARBA00023211"/>
    </source>
</evidence>
<dbReference type="GO" id="GO:0005829">
    <property type="term" value="C:cytosol"/>
    <property type="evidence" value="ECO:0007669"/>
    <property type="project" value="TreeGrafter"/>
</dbReference>
<dbReference type="CDD" id="cd00114">
    <property type="entry name" value="LIGANc"/>
    <property type="match status" value="1"/>
</dbReference>
<dbReference type="InterPro" id="IPR004150">
    <property type="entry name" value="NAD_DNA_ligase_OB"/>
</dbReference>
<keyword evidence="10 15" id="KW-0520">NAD</keyword>
<evidence type="ECO:0000256" key="1">
    <source>
        <dbReference type="ARBA" id="ARBA00004067"/>
    </source>
</evidence>
<dbReference type="SMART" id="SM00278">
    <property type="entry name" value="HhH1"/>
    <property type="match status" value="3"/>
</dbReference>
<dbReference type="FunFam" id="2.40.50.140:FF:000012">
    <property type="entry name" value="DNA ligase"/>
    <property type="match status" value="1"/>
</dbReference>
<dbReference type="FunFam" id="1.10.150.20:FF:000007">
    <property type="entry name" value="DNA ligase"/>
    <property type="match status" value="1"/>
</dbReference>
<feature type="binding site" evidence="15">
    <location>
        <position position="115"/>
    </location>
    <ligand>
        <name>NAD(+)</name>
        <dbReference type="ChEBI" id="CHEBI:57540"/>
    </ligand>
</feature>
<dbReference type="SUPFAM" id="SSF52113">
    <property type="entry name" value="BRCT domain"/>
    <property type="match status" value="1"/>
</dbReference>
<dbReference type="Pfam" id="PF00533">
    <property type="entry name" value="BRCT"/>
    <property type="match status" value="1"/>
</dbReference>
<keyword evidence="6 15" id="KW-0479">Metal-binding</keyword>
<evidence type="ECO:0000313" key="18">
    <source>
        <dbReference type="Proteomes" id="UP000591941"/>
    </source>
</evidence>
<keyword evidence="8 15" id="KW-0862">Zinc</keyword>
<dbReference type="Pfam" id="PF03119">
    <property type="entry name" value="DNA_ligase_ZBD"/>
    <property type="match status" value="1"/>
</dbReference>
<dbReference type="Pfam" id="PF12826">
    <property type="entry name" value="HHH_2"/>
    <property type="match status" value="1"/>
</dbReference>
<evidence type="ECO:0000256" key="4">
    <source>
        <dbReference type="ARBA" id="ARBA00022598"/>
    </source>
</evidence>
<dbReference type="GO" id="GO:0003677">
    <property type="term" value="F:DNA binding"/>
    <property type="evidence" value="ECO:0007669"/>
    <property type="project" value="InterPro"/>
</dbReference>
<dbReference type="EMBL" id="JACHHI010000001">
    <property type="protein sequence ID" value="MBB6477046.1"/>
    <property type="molecule type" value="Genomic_DNA"/>
</dbReference>
<feature type="active site" description="N6-AMP-lysine intermediate" evidence="15">
    <location>
        <position position="117"/>
    </location>
</feature>
<dbReference type="GO" id="GO:0046872">
    <property type="term" value="F:metal ion binding"/>
    <property type="evidence" value="ECO:0007669"/>
    <property type="project" value="UniProtKB-KW"/>
</dbReference>
<evidence type="ECO:0000256" key="8">
    <source>
        <dbReference type="ARBA" id="ARBA00022833"/>
    </source>
</evidence>
<evidence type="ECO:0000256" key="14">
    <source>
        <dbReference type="ARBA" id="ARBA00060881"/>
    </source>
</evidence>
<dbReference type="Gene3D" id="2.40.50.140">
    <property type="entry name" value="Nucleic acid-binding proteins"/>
    <property type="match status" value="1"/>
</dbReference>
<dbReference type="InterPro" id="IPR013840">
    <property type="entry name" value="DNAligase_N"/>
</dbReference>
<dbReference type="PIRSF" id="PIRSF001604">
    <property type="entry name" value="LigA"/>
    <property type="match status" value="1"/>
</dbReference>
<evidence type="ECO:0000256" key="10">
    <source>
        <dbReference type="ARBA" id="ARBA00023027"/>
    </source>
</evidence>
<evidence type="ECO:0000256" key="6">
    <source>
        <dbReference type="ARBA" id="ARBA00022723"/>
    </source>
</evidence>
<dbReference type="InterPro" id="IPR013839">
    <property type="entry name" value="DNAligase_adenylation"/>
</dbReference>
<feature type="binding site" evidence="15">
    <location>
        <position position="313"/>
    </location>
    <ligand>
        <name>NAD(+)</name>
        <dbReference type="ChEBI" id="CHEBI:57540"/>
    </ligand>
</feature>
<dbReference type="NCBIfam" id="NF005932">
    <property type="entry name" value="PRK07956.1"/>
    <property type="match status" value="1"/>
</dbReference>
<dbReference type="GeneID" id="93485352"/>
<dbReference type="FunFam" id="1.10.287.610:FF:000002">
    <property type="entry name" value="DNA ligase"/>
    <property type="match status" value="1"/>
</dbReference>
<dbReference type="SUPFAM" id="SSF50249">
    <property type="entry name" value="Nucleic acid-binding proteins"/>
    <property type="match status" value="1"/>
</dbReference>
<dbReference type="SUPFAM" id="SSF56091">
    <property type="entry name" value="DNA ligase/mRNA capping enzyme, catalytic domain"/>
    <property type="match status" value="1"/>
</dbReference>
<dbReference type="InterPro" id="IPR010994">
    <property type="entry name" value="RuvA_2-like"/>
</dbReference>
<dbReference type="SUPFAM" id="SSF47781">
    <property type="entry name" value="RuvA domain 2-like"/>
    <property type="match status" value="1"/>
</dbReference>
<dbReference type="Gene3D" id="3.30.470.30">
    <property type="entry name" value="DNA ligase/mRNA capping enzyme"/>
    <property type="match status" value="1"/>
</dbReference>
<dbReference type="Pfam" id="PF01653">
    <property type="entry name" value="DNA_ligase_aden"/>
    <property type="match status" value="1"/>
</dbReference>
<dbReference type="InterPro" id="IPR036420">
    <property type="entry name" value="BRCT_dom_sf"/>
</dbReference>
<dbReference type="InterPro" id="IPR003583">
    <property type="entry name" value="Hlx-hairpin-Hlx_DNA-bd_motif"/>
</dbReference>
<keyword evidence="18" id="KW-1185">Reference proteome</keyword>
<feature type="binding site" evidence="15">
    <location>
        <begin position="34"/>
        <end position="38"/>
    </location>
    <ligand>
        <name>NAD(+)</name>
        <dbReference type="ChEBI" id="CHEBI:57540"/>
    </ligand>
</feature>
<comment type="caution">
    <text evidence="17">The sequence shown here is derived from an EMBL/GenBank/DDBJ whole genome shotgun (WGS) entry which is preliminary data.</text>
</comment>
<reference evidence="17 18" key="1">
    <citation type="submission" date="2020-08" db="EMBL/GenBank/DDBJ databases">
        <title>Genomic Encyclopedia of Type Strains, Phase IV (KMG-IV): sequencing the most valuable type-strain genomes for metagenomic binning, comparative biology and taxonomic classification.</title>
        <authorList>
            <person name="Goeker M."/>
        </authorList>
    </citation>
    <scope>NUCLEOTIDE SEQUENCE [LARGE SCALE GENOMIC DNA]</scope>
    <source>
        <strain evidence="17 18">DSM 21255</strain>
    </source>
</reference>
<proteinExistence type="inferred from homology"/>
<feature type="binding site" evidence="15">
    <location>
        <begin position="83"/>
        <end position="84"/>
    </location>
    <ligand>
        <name>NAD(+)</name>
        <dbReference type="ChEBI" id="CHEBI:57540"/>
    </ligand>
</feature>
<dbReference type="AlphaFoldDB" id="A0A841QZU2"/>
<dbReference type="HAMAP" id="MF_01588">
    <property type="entry name" value="DNA_ligase_A"/>
    <property type="match status" value="1"/>
</dbReference>
<dbReference type="RefSeq" id="WP_159822092.1">
    <property type="nucleotide sequence ID" value="NZ_CABWNB010000001.1"/>
</dbReference>
<dbReference type="NCBIfam" id="TIGR00575">
    <property type="entry name" value="dnlj"/>
    <property type="match status" value="1"/>
</dbReference>
<evidence type="ECO:0000256" key="2">
    <source>
        <dbReference type="ARBA" id="ARBA00012722"/>
    </source>
</evidence>
<dbReference type="InterPro" id="IPR012340">
    <property type="entry name" value="NA-bd_OB-fold"/>
</dbReference>
<dbReference type="Gene3D" id="1.10.287.610">
    <property type="entry name" value="Helix hairpin bin"/>
    <property type="match status" value="1"/>
</dbReference>
<dbReference type="InterPro" id="IPR018239">
    <property type="entry name" value="DNA_ligase_AS"/>
</dbReference>
<keyword evidence="4 15" id="KW-0436">Ligase</keyword>
<dbReference type="Pfam" id="PF14520">
    <property type="entry name" value="HHH_5"/>
    <property type="match status" value="1"/>
</dbReference>
<keyword evidence="9 15" id="KW-0460">Magnesium</keyword>
<comment type="function">
    <text evidence="1 15">DNA ligase that catalyzes the formation of phosphodiester linkages between 5'-phosphoryl and 3'-hydroxyl groups in double-stranded DNA using NAD as a coenzyme and as the energy source for the reaction. It is essential for DNA replication and repair of damaged DNA.</text>
</comment>
<dbReference type="Pfam" id="PF22745">
    <property type="entry name" value="Nlig-Ia"/>
    <property type="match status" value="1"/>
</dbReference>
<dbReference type="SMART" id="SM00292">
    <property type="entry name" value="BRCT"/>
    <property type="match status" value="1"/>
</dbReference>
<keyword evidence="11 15" id="KW-0234">DNA repair</keyword>
<comment type="similarity">
    <text evidence="14 15">Belongs to the NAD-dependent DNA ligase family. LigA subfamily.</text>
</comment>
<dbReference type="PROSITE" id="PS50172">
    <property type="entry name" value="BRCT"/>
    <property type="match status" value="1"/>
</dbReference>
<keyword evidence="12 15" id="KW-0464">Manganese</keyword>
<feature type="binding site" evidence="15">
    <location>
        <position position="407"/>
    </location>
    <ligand>
        <name>Zn(2+)</name>
        <dbReference type="ChEBI" id="CHEBI:29105"/>
    </ligand>
</feature>
<feature type="domain" description="BRCT" evidence="16">
    <location>
        <begin position="589"/>
        <end position="670"/>
    </location>
</feature>
<dbReference type="GO" id="GO:0006281">
    <property type="term" value="P:DNA repair"/>
    <property type="evidence" value="ECO:0007669"/>
    <property type="project" value="UniProtKB-KW"/>
</dbReference>
<feature type="binding site" evidence="15">
    <location>
        <position position="138"/>
    </location>
    <ligand>
        <name>NAD(+)</name>
        <dbReference type="ChEBI" id="CHEBI:57540"/>
    </ligand>
</feature>
<evidence type="ECO:0000259" key="16">
    <source>
        <dbReference type="PROSITE" id="PS50172"/>
    </source>
</evidence>
<dbReference type="GO" id="GO:0003911">
    <property type="term" value="F:DNA ligase (NAD+) activity"/>
    <property type="evidence" value="ECO:0007669"/>
    <property type="project" value="UniProtKB-UniRule"/>
</dbReference>
<feature type="binding site" evidence="15">
    <location>
        <position position="425"/>
    </location>
    <ligand>
        <name>Zn(2+)</name>
        <dbReference type="ChEBI" id="CHEBI:29105"/>
    </ligand>
</feature>
<name>A0A841QZU2_9FIRM</name>
<dbReference type="Pfam" id="PF03120">
    <property type="entry name" value="OB_DNA_ligase"/>
    <property type="match status" value="1"/>
</dbReference>
<dbReference type="EC" id="6.5.1.2" evidence="2 15"/>
<sequence length="670" mass="73906">MVEKTAAERARELRETLQHHSYLYYVLDQPEISDFEFDKLYRELVELETAHPELITPDSPTQRVGAAPSGAFSKVTHQFPLYSLANAFNIGEVDAFAKRIQERLGSASQVEYVTELKIDGLAINLIYENGHLTQCVTRGDGEVGEDVTANVKTIRSLPLFIKNAPARLDIRGEVYMPRQAFVELNEARDENGEAPFANCRNAAAGSLRQLDPRVTAARKLDFFAYAIGNAEETGITSQRELLETLQEYRFSVNPNYHLWHSVEEIGAEIERWETARRDLAYDTDGLVIKVNDFAQQLALGYTAKAPRWAIAYKYPPEEAKTKVTDIIVTLGRTGVLTPSADLEPVSLAGTVVRRATLHNADYIAEKDIRVGDTVLIHKAGEIIPEVIRVITEDRDGSESAFVMPHQCPVCGSEVTRIPGEVAYRCQNPSCPGILREKLIHFASRQAMNMDGVGPKVIDLLLEHGLLHDAADLYTLRVEDLVELPRFGKKRAENLVNAIAETKERGLARLLFALGIRYVGTKAARLLAAAYPTYEKLQTATPQELATVDGIGETIAESLYTYLQMPQSIAFIHKLQDLGVVTDEEVSEPAADGIFSGEKVVLTGKLPRFNRTQAADLIVAQGGEVASSVSSKTTLVVAGEDAGSKLAKAEKLGITIWTEDDFENAVAKIEP</sequence>
<evidence type="ECO:0000256" key="5">
    <source>
        <dbReference type="ARBA" id="ARBA00022705"/>
    </source>
</evidence>
<dbReference type="Gene3D" id="3.40.50.10190">
    <property type="entry name" value="BRCT domain"/>
    <property type="match status" value="1"/>
</dbReference>
<dbReference type="PANTHER" id="PTHR23389:SF9">
    <property type="entry name" value="DNA LIGASE"/>
    <property type="match status" value="1"/>
</dbReference>